<evidence type="ECO:0000256" key="1">
    <source>
        <dbReference type="SAM" id="MobiDB-lite"/>
    </source>
</evidence>
<organism evidence="3 4">
    <name type="scientific">Kluyveromyces lactis (strain ATCC 8585 / CBS 2359 / DSM 70799 / NBRC 1267 / NRRL Y-1140 / WM37)</name>
    <name type="common">Yeast</name>
    <name type="synonym">Candida sphaerica</name>
    <dbReference type="NCBI Taxonomy" id="284590"/>
    <lineage>
        <taxon>Eukaryota</taxon>
        <taxon>Fungi</taxon>
        <taxon>Dikarya</taxon>
        <taxon>Ascomycota</taxon>
        <taxon>Saccharomycotina</taxon>
        <taxon>Saccharomycetes</taxon>
        <taxon>Saccharomycetales</taxon>
        <taxon>Saccharomycetaceae</taxon>
        <taxon>Kluyveromyces</taxon>
    </lineage>
</organism>
<protein>
    <submittedName>
        <fullName evidence="3">KLLA0A11506p</fullName>
    </submittedName>
</protein>
<dbReference type="PaxDb" id="284590-Q6CX39"/>
<dbReference type="PANTHER" id="PTHR28199:SF1">
    <property type="entry name" value="PROCESSING OF GAS1 AND ALP PROTEIN 2"/>
    <property type="match status" value="1"/>
</dbReference>
<dbReference type="InterPro" id="IPR011431">
    <property type="entry name" value="Trafficking_Pga2"/>
</dbReference>
<dbReference type="GO" id="GO:0015031">
    <property type="term" value="P:protein transport"/>
    <property type="evidence" value="ECO:0007669"/>
    <property type="project" value="TreeGrafter"/>
</dbReference>
<dbReference type="KEGG" id="kla:KLLA0_A11506g"/>
<dbReference type="FunCoup" id="Q6CX39">
    <property type="interactions" value="65"/>
</dbReference>
<dbReference type="Proteomes" id="UP000000598">
    <property type="component" value="Chromosome A"/>
</dbReference>
<feature type="transmembrane region" description="Helical" evidence="2">
    <location>
        <begin position="21"/>
        <end position="39"/>
    </location>
</feature>
<keyword evidence="4" id="KW-1185">Reference proteome</keyword>
<dbReference type="STRING" id="284590.Q6CX39"/>
<dbReference type="PIRSF" id="PIRSF022909">
    <property type="entry name" value="UCP022909"/>
    <property type="match status" value="1"/>
</dbReference>
<keyword evidence="2" id="KW-0472">Membrane</keyword>
<dbReference type="PANTHER" id="PTHR28199">
    <property type="entry name" value="PROCESSING OF GAS1 AND ALP PROTEIN 2"/>
    <property type="match status" value="1"/>
</dbReference>
<feature type="region of interest" description="Disordered" evidence="1">
    <location>
        <begin position="111"/>
        <end position="130"/>
    </location>
</feature>
<dbReference type="AlphaFoldDB" id="Q6CX39"/>
<dbReference type="EMBL" id="CR382121">
    <property type="protein sequence ID" value="CAH03088.1"/>
    <property type="molecule type" value="Genomic_DNA"/>
</dbReference>
<dbReference type="OMA" id="FGWGNKT"/>
<feature type="compositionally biased region" description="Acidic residues" evidence="1">
    <location>
        <begin position="117"/>
        <end position="130"/>
    </location>
</feature>
<keyword evidence="2" id="KW-1133">Transmembrane helix</keyword>
<keyword evidence="2" id="KW-0812">Transmembrane</keyword>
<feature type="compositionally biased region" description="Polar residues" evidence="1">
    <location>
        <begin position="68"/>
        <end position="86"/>
    </location>
</feature>
<reference evidence="3 4" key="1">
    <citation type="journal article" date="2004" name="Nature">
        <title>Genome evolution in yeasts.</title>
        <authorList>
            <consortium name="Genolevures"/>
            <person name="Dujon B."/>
            <person name="Sherman D."/>
            <person name="Fischer G."/>
            <person name="Durrens P."/>
            <person name="Casaregola S."/>
            <person name="Lafontaine I."/>
            <person name="de Montigny J."/>
            <person name="Marck C."/>
            <person name="Neuveglise C."/>
            <person name="Talla E."/>
            <person name="Goffard N."/>
            <person name="Frangeul L."/>
            <person name="Aigle M."/>
            <person name="Anthouard V."/>
            <person name="Babour A."/>
            <person name="Barbe V."/>
            <person name="Barnay S."/>
            <person name="Blanchin S."/>
            <person name="Beckerich J.M."/>
            <person name="Beyne E."/>
            <person name="Bleykasten C."/>
            <person name="Boisrame A."/>
            <person name="Boyer J."/>
            <person name="Cattolico L."/>
            <person name="Confanioleri F."/>
            <person name="de Daruvar A."/>
            <person name="Despons L."/>
            <person name="Fabre E."/>
            <person name="Fairhead C."/>
            <person name="Ferry-Dumazet H."/>
            <person name="Groppi A."/>
            <person name="Hantraye F."/>
            <person name="Hennequin C."/>
            <person name="Jauniaux N."/>
            <person name="Joyet P."/>
            <person name="Kachouri R."/>
            <person name="Kerrest A."/>
            <person name="Koszul R."/>
            <person name="Lemaire M."/>
            <person name="Lesur I."/>
            <person name="Ma L."/>
            <person name="Muller H."/>
            <person name="Nicaud J.M."/>
            <person name="Nikolski M."/>
            <person name="Oztas S."/>
            <person name="Ozier-Kalogeropoulos O."/>
            <person name="Pellenz S."/>
            <person name="Potier S."/>
            <person name="Richard G.F."/>
            <person name="Straub M.L."/>
            <person name="Suleau A."/>
            <person name="Swennene D."/>
            <person name="Tekaia F."/>
            <person name="Wesolowski-Louvel M."/>
            <person name="Westhof E."/>
            <person name="Wirth B."/>
            <person name="Zeniou-Meyer M."/>
            <person name="Zivanovic I."/>
            <person name="Bolotin-Fukuhara M."/>
            <person name="Thierry A."/>
            <person name="Bouchier C."/>
            <person name="Caudron B."/>
            <person name="Scarpelli C."/>
            <person name="Gaillardin C."/>
            <person name="Weissenbach J."/>
            <person name="Wincker P."/>
            <person name="Souciet J.L."/>
        </authorList>
    </citation>
    <scope>NUCLEOTIDE SEQUENCE [LARGE SCALE GENOMIC DNA]</scope>
    <source>
        <strain evidence="4">ATCC 8585 / CBS 2359 / DSM 70799 / NBRC 1267 / NRRL Y-1140 / WM37</strain>
    </source>
</reference>
<proteinExistence type="predicted"/>
<dbReference type="HOGENOM" id="CLU_150165_0_0_1"/>
<dbReference type="InParanoid" id="Q6CX39"/>
<accession>Q6CX39</accession>
<evidence type="ECO:0000313" key="4">
    <source>
        <dbReference type="Proteomes" id="UP000000598"/>
    </source>
</evidence>
<gene>
    <name evidence="3" type="ORF">KLLA0_A11506g</name>
</gene>
<name>Q6CX39_KLULA</name>
<dbReference type="Pfam" id="PF07543">
    <property type="entry name" value="PGA2"/>
    <property type="match status" value="1"/>
</dbReference>
<evidence type="ECO:0000256" key="2">
    <source>
        <dbReference type="SAM" id="Phobius"/>
    </source>
</evidence>
<evidence type="ECO:0000313" key="3">
    <source>
        <dbReference type="EMBL" id="CAH03088.1"/>
    </source>
</evidence>
<feature type="region of interest" description="Disordered" evidence="1">
    <location>
        <begin position="53"/>
        <end position="98"/>
    </location>
</feature>
<sequence length="130" mass="14677">MEVLQNLKTNLYQTFDIDLQHAIRLIVIVGGYFFLRQIAQRELAKRQLKNQLAEKDDEAIRSVAAGTSDGSTADQGESSANGSSFGWGNRTRQRVKKQEELLESEIQRLQENGAVLDPEDDKDIEDLLID</sequence>
<dbReference type="eggNOG" id="ENOG502S88B">
    <property type="taxonomic scope" value="Eukaryota"/>
</dbReference>